<keyword evidence="8" id="KW-1185">Reference proteome</keyword>
<protein>
    <submittedName>
        <fullName evidence="7">Methyl-accepting chemotaxis protein</fullName>
    </submittedName>
</protein>
<dbReference type="SUPFAM" id="SSF58104">
    <property type="entry name" value="Methyl-accepting chemotaxis protein (MCP) signaling domain"/>
    <property type="match status" value="1"/>
</dbReference>
<dbReference type="InterPro" id="IPR004090">
    <property type="entry name" value="Chemotax_Me-accpt_rcpt"/>
</dbReference>
<comment type="subcellular location">
    <subcellularLocation>
        <location evidence="1">Membrane</location>
    </subcellularLocation>
</comment>
<keyword evidence="2" id="KW-0488">Methylation</keyword>
<dbReference type="PANTHER" id="PTHR43531:SF14">
    <property type="entry name" value="METHYL-ACCEPTING CHEMOTAXIS PROTEIN I-RELATED"/>
    <property type="match status" value="1"/>
</dbReference>
<proteinExistence type="inferred from homology"/>
<dbReference type="CDD" id="cd11386">
    <property type="entry name" value="MCP_signal"/>
    <property type="match status" value="1"/>
</dbReference>
<dbReference type="AlphaFoldDB" id="A0A318GY37"/>
<evidence type="ECO:0000256" key="3">
    <source>
        <dbReference type="ARBA" id="ARBA00029447"/>
    </source>
</evidence>
<feature type="domain" description="HAMP" evidence="6">
    <location>
        <begin position="213"/>
        <end position="265"/>
    </location>
</feature>
<dbReference type="OrthoDB" id="9177860at2"/>
<dbReference type="Proteomes" id="UP000247811">
    <property type="component" value="Unassembled WGS sequence"/>
</dbReference>
<dbReference type="GO" id="GO:0005886">
    <property type="term" value="C:plasma membrane"/>
    <property type="evidence" value="ECO:0007669"/>
    <property type="project" value="TreeGrafter"/>
</dbReference>
<dbReference type="CDD" id="cd19411">
    <property type="entry name" value="MCP2201-like_sensor"/>
    <property type="match status" value="1"/>
</dbReference>
<dbReference type="Pfam" id="PF00672">
    <property type="entry name" value="HAMP"/>
    <property type="match status" value="1"/>
</dbReference>
<dbReference type="SMART" id="SM00283">
    <property type="entry name" value="MA"/>
    <property type="match status" value="1"/>
</dbReference>
<accession>A0A318GY37</accession>
<evidence type="ECO:0000313" key="8">
    <source>
        <dbReference type="Proteomes" id="UP000247811"/>
    </source>
</evidence>
<evidence type="ECO:0000256" key="4">
    <source>
        <dbReference type="PROSITE-ProRule" id="PRU00284"/>
    </source>
</evidence>
<dbReference type="EMBL" id="QJJS01000012">
    <property type="protein sequence ID" value="PXW94770.1"/>
    <property type="molecule type" value="Genomic_DNA"/>
</dbReference>
<dbReference type="InterPro" id="IPR024478">
    <property type="entry name" value="HlyB_4HB_MCP"/>
</dbReference>
<dbReference type="FunFam" id="1.10.287.950:FF:000001">
    <property type="entry name" value="Methyl-accepting chemotaxis sensory transducer"/>
    <property type="match status" value="1"/>
</dbReference>
<organism evidence="7 8">
    <name type="scientific">Sphaerotilus hippei</name>
    <dbReference type="NCBI Taxonomy" id="744406"/>
    <lineage>
        <taxon>Bacteria</taxon>
        <taxon>Pseudomonadati</taxon>
        <taxon>Pseudomonadota</taxon>
        <taxon>Betaproteobacteria</taxon>
        <taxon>Burkholderiales</taxon>
        <taxon>Sphaerotilaceae</taxon>
        <taxon>Sphaerotilus</taxon>
    </lineage>
</organism>
<dbReference type="InterPro" id="IPR003660">
    <property type="entry name" value="HAMP_dom"/>
</dbReference>
<dbReference type="GO" id="GO:0004888">
    <property type="term" value="F:transmembrane signaling receptor activity"/>
    <property type="evidence" value="ECO:0007669"/>
    <property type="project" value="InterPro"/>
</dbReference>
<dbReference type="CDD" id="cd06225">
    <property type="entry name" value="HAMP"/>
    <property type="match status" value="1"/>
</dbReference>
<dbReference type="PROSITE" id="PS50111">
    <property type="entry name" value="CHEMOTAXIS_TRANSDUC_2"/>
    <property type="match status" value="1"/>
</dbReference>
<dbReference type="Pfam" id="PF00015">
    <property type="entry name" value="MCPsignal"/>
    <property type="match status" value="1"/>
</dbReference>
<dbReference type="Gene3D" id="1.10.287.950">
    <property type="entry name" value="Methyl-accepting chemotaxis protein"/>
    <property type="match status" value="1"/>
</dbReference>
<dbReference type="SMART" id="SM00304">
    <property type="entry name" value="HAMP"/>
    <property type="match status" value="1"/>
</dbReference>
<dbReference type="Pfam" id="PF12729">
    <property type="entry name" value="4HB_MCP_1"/>
    <property type="match status" value="1"/>
</dbReference>
<dbReference type="GO" id="GO:0006935">
    <property type="term" value="P:chemotaxis"/>
    <property type="evidence" value="ECO:0007669"/>
    <property type="project" value="InterPro"/>
</dbReference>
<gene>
    <name evidence="7" type="ORF">C7444_11286</name>
</gene>
<dbReference type="PANTHER" id="PTHR43531">
    <property type="entry name" value="PROTEIN ICFG"/>
    <property type="match status" value="1"/>
</dbReference>
<evidence type="ECO:0000256" key="2">
    <source>
        <dbReference type="ARBA" id="ARBA00022481"/>
    </source>
</evidence>
<evidence type="ECO:0000256" key="1">
    <source>
        <dbReference type="ARBA" id="ARBA00004370"/>
    </source>
</evidence>
<dbReference type="InterPro" id="IPR051310">
    <property type="entry name" value="MCP_chemotaxis"/>
</dbReference>
<dbReference type="RefSeq" id="WP_110401369.1">
    <property type="nucleotide sequence ID" value="NZ_QJJS01000012.1"/>
</dbReference>
<name>A0A318GY37_9BURK</name>
<evidence type="ECO:0000259" key="6">
    <source>
        <dbReference type="PROSITE" id="PS50885"/>
    </source>
</evidence>
<dbReference type="GO" id="GO:0007165">
    <property type="term" value="P:signal transduction"/>
    <property type="evidence" value="ECO:0007669"/>
    <property type="project" value="UniProtKB-KW"/>
</dbReference>
<dbReference type="InterPro" id="IPR047347">
    <property type="entry name" value="YvaQ-like_sensor"/>
</dbReference>
<dbReference type="InterPro" id="IPR004089">
    <property type="entry name" value="MCPsignal_dom"/>
</dbReference>
<reference evidence="7 8" key="1">
    <citation type="submission" date="2018-05" db="EMBL/GenBank/DDBJ databases">
        <title>Genomic Encyclopedia of Type Strains, Phase IV (KMG-IV): sequencing the most valuable type-strain genomes for metagenomic binning, comparative biology and taxonomic classification.</title>
        <authorList>
            <person name="Goeker M."/>
        </authorList>
    </citation>
    <scope>NUCLEOTIDE SEQUENCE [LARGE SCALE GENOMIC DNA]</scope>
    <source>
        <strain evidence="7 8">DSM 566</strain>
    </source>
</reference>
<feature type="domain" description="Methyl-accepting transducer" evidence="5">
    <location>
        <begin position="270"/>
        <end position="499"/>
    </location>
</feature>
<dbReference type="PROSITE" id="PS50885">
    <property type="entry name" value="HAMP"/>
    <property type="match status" value="1"/>
</dbReference>
<comment type="caution">
    <text evidence="7">The sequence shown here is derived from an EMBL/GenBank/DDBJ whole genome shotgun (WGS) entry which is preliminary data.</text>
</comment>
<sequence>MNAFANLTLRSRLLASFGVMLALALAIAAASFHSLSGMGREAGELADNWLPSVTHVSTMRSLTSDLRIAEAQHVLSTDEAKMAEIDKAMTALLAEAASHDQAYEPLISSPEERKLYQQYVEHRQQYMAIHDKMLALSRSNNNAEASELLQVASVPSFQMMTASLQKLVDLNNQGAKASSENVNQLYASALWMLGITLAVALLAGLGLALTLSSAIAGPVRQSVQALQSIADGDLTHRVEVTATGEIGELQRTLAHMTDNLARMVSDVRQGTDAIATASSQIAQGNSDLSSRTETQASNLQETAASMEQMSTTVRANSDTARQANQLAGHASEMAVTGGAAVGKVVSTMAEIQTSSRKIADIIGVIDGIAFQTNILALNAAVEAARAGEQGRGFAVVAGEVRNLAQRSANAAREIKTLITDSVEKVNAGTDQVSAAGSSIEEVVAQVRKVADLIGEITASSSEQNDGVTAINAAVSQLDHATQQNAALVEQTAAAAESLRQQASTLSHTVSAFRVHA</sequence>
<evidence type="ECO:0000313" key="7">
    <source>
        <dbReference type="EMBL" id="PXW94770.1"/>
    </source>
</evidence>
<keyword evidence="4" id="KW-0807">Transducer</keyword>
<dbReference type="PRINTS" id="PR00260">
    <property type="entry name" value="CHEMTRNSDUCR"/>
</dbReference>
<evidence type="ECO:0000259" key="5">
    <source>
        <dbReference type="PROSITE" id="PS50111"/>
    </source>
</evidence>
<comment type="similarity">
    <text evidence="3">Belongs to the methyl-accepting chemotaxis (MCP) protein family.</text>
</comment>